<evidence type="ECO:0000313" key="1">
    <source>
        <dbReference type="EMBL" id="KAI3773300.1"/>
    </source>
</evidence>
<organism evidence="1 2">
    <name type="scientific">Smallanthus sonchifolius</name>
    <dbReference type="NCBI Taxonomy" id="185202"/>
    <lineage>
        <taxon>Eukaryota</taxon>
        <taxon>Viridiplantae</taxon>
        <taxon>Streptophyta</taxon>
        <taxon>Embryophyta</taxon>
        <taxon>Tracheophyta</taxon>
        <taxon>Spermatophyta</taxon>
        <taxon>Magnoliopsida</taxon>
        <taxon>eudicotyledons</taxon>
        <taxon>Gunneridae</taxon>
        <taxon>Pentapetalae</taxon>
        <taxon>asterids</taxon>
        <taxon>campanulids</taxon>
        <taxon>Asterales</taxon>
        <taxon>Asteraceae</taxon>
        <taxon>Asteroideae</taxon>
        <taxon>Heliantheae alliance</taxon>
        <taxon>Millerieae</taxon>
        <taxon>Smallanthus</taxon>
    </lineage>
</organism>
<gene>
    <name evidence="1" type="ORF">L1987_47825</name>
</gene>
<reference evidence="1 2" key="2">
    <citation type="journal article" date="2022" name="Mol. Ecol. Resour.">
        <title>The genomes of chicory, endive, great burdock and yacon provide insights into Asteraceae paleo-polyploidization history and plant inulin production.</title>
        <authorList>
            <person name="Fan W."/>
            <person name="Wang S."/>
            <person name="Wang H."/>
            <person name="Wang A."/>
            <person name="Jiang F."/>
            <person name="Liu H."/>
            <person name="Zhao H."/>
            <person name="Xu D."/>
            <person name="Zhang Y."/>
        </authorList>
    </citation>
    <scope>NUCLEOTIDE SEQUENCE [LARGE SCALE GENOMIC DNA]</scope>
    <source>
        <strain evidence="2">cv. Yunnan</strain>
        <tissue evidence="1">Leaves</tissue>
    </source>
</reference>
<accession>A0ACB9FR55</accession>
<keyword evidence="2" id="KW-1185">Reference proteome</keyword>
<sequence>MVLKNGSISPLTIPILDSAIVILVDDLEELEHRVLRLTKENATLNRLQKVIMLSFKDHGGYHPLYVLRFLESSYRICIADFNHEIMCIDTDFNSTLNKPVTHDDNRYNAQTGSHFTLKRAEKALALVNQLTALAVKTVAWEKERVFEFTYGRPVTRKDVDLKSVKVPPGLLAVHPQ</sequence>
<dbReference type="Proteomes" id="UP001056120">
    <property type="component" value="Linkage Group LG16"/>
</dbReference>
<protein>
    <submittedName>
        <fullName evidence="1">Uncharacterized protein</fullName>
    </submittedName>
</protein>
<evidence type="ECO:0000313" key="2">
    <source>
        <dbReference type="Proteomes" id="UP001056120"/>
    </source>
</evidence>
<name>A0ACB9FR55_9ASTR</name>
<proteinExistence type="predicted"/>
<dbReference type="EMBL" id="CM042033">
    <property type="protein sequence ID" value="KAI3773300.1"/>
    <property type="molecule type" value="Genomic_DNA"/>
</dbReference>
<reference evidence="2" key="1">
    <citation type="journal article" date="2022" name="Mol. Ecol. Resour.">
        <title>The genomes of chicory, endive, great burdock and yacon provide insights into Asteraceae palaeo-polyploidization history and plant inulin production.</title>
        <authorList>
            <person name="Fan W."/>
            <person name="Wang S."/>
            <person name="Wang H."/>
            <person name="Wang A."/>
            <person name="Jiang F."/>
            <person name="Liu H."/>
            <person name="Zhao H."/>
            <person name="Xu D."/>
            <person name="Zhang Y."/>
        </authorList>
    </citation>
    <scope>NUCLEOTIDE SEQUENCE [LARGE SCALE GENOMIC DNA]</scope>
    <source>
        <strain evidence="2">cv. Yunnan</strain>
    </source>
</reference>
<comment type="caution">
    <text evidence="1">The sequence shown here is derived from an EMBL/GenBank/DDBJ whole genome shotgun (WGS) entry which is preliminary data.</text>
</comment>